<feature type="coiled-coil region" evidence="3">
    <location>
        <begin position="24"/>
        <end position="51"/>
    </location>
</feature>
<comment type="caution">
    <text evidence="6">The sequence shown here is derived from an EMBL/GenBank/DDBJ whole genome shotgun (WGS) entry which is preliminary data.</text>
</comment>
<dbReference type="Pfam" id="PF24245">
    <property type="entry name" value="INO80F"/>
    <property type="match status" value="1"/>
</dbReference>
<keyword evidence="7" id="KW-1185">Reference proteome</keyword>
<dbReference type="Proteomes" id="UP000027361">
    <property type="component" value="Unassembled WGS sequence"/>
</dbReference>
<reference evidence="6 7" key="1">
    <citation type="submission" date="2014-05" db="EMBL/GenBank/DDBJ databases">
        <title>Draft genome sequence of a rare smut relative, Tilletiaria anomala UBC 951.</title>
        <authorList>
            <consortium name="DOE Joint Genome Institute"/>
            <person name="Toome M."/>
            <person name="Kuo A."/>
            <person name="Henrissat B."/>
            <person name="Lipzen A."/>
            <person name="Tritt A."/>
            <person name="Yoshinaga Y."/>
            <person name="Zane M."/>
            <person name="Barry K."/>
            <person name="Grigoriev I.V."/>
            <person name="Spatafora J.W."/>
            <person name="Aimea M.C."/>
        </authorList>
    </citation>
    <scope>NUCLEOTIDE SEQUENCE [LARGE SCALE GENOMIC DNA]</scope>
    <source>
        <strain evidence="6 7">UBC 951</strain>
    </source>
</reference>
<keyword evidence="2" id="KW-0539">Nucleus</keyword>
<protein>
    <recommendedName>
        <fullName evidence="5">INO80 complex subunit F domain-containing protein</fullName>
    </recommendedName>
</protein>
<comment type="subcellular location">
    <subcellularLocation>
        <location evidence="1">Nucleus</location>
    </subcellularLocation>
</comment>
<keyword evidence="3" id="KW-0175">Coiled coil</keyword>
<sequence>MSASGPGKHKSKAYNSSVAIQSDAAKYRSKYKELKKKCKEIEVENDRMHAKTLRLKRNIQRMRLERALLYEKMEAEIAAIERLGVNPDQAREQGGSSWVLSQASLPPGRQRSDHLSPDEDALLDGPDTLNGRGH</sequence>
<dbReference type="STRING" id="1037660.A0A066WQP3"/>
<name>A0A066WQP3_TILAU</name>
<dbReference type="OrthoDB" id="10070927at2759"/>
<gene>
    <name evidence="6" type="ORF">K437DRAFT_253599</name>
</gene>
<evidence type="ECO:0000313" key="6">
    <source>
        <dbReference type="EMBL" id="KDN52955.1"/>
    </source>
</evidence>
<evidence type="ECO:0000313" key="7">
    <source>
        <dbReference type="Proteomes" id="UP000027361"/>
    </source>
</evidence>
<evidence type="ECO:0000256" key="2">
    <source>
        <dbReference type="ARBA" id="ARBA00023242"/>
    </source>
</evidence>
<organism evidence="6 7">
    <name type="scientific">Tilletiaria anomala (strain ATCC 24038 / CBS 436.72 / UBC 951)</name>
    <dbReference type="NCBI Taxonomy" id="1037660"/>
    <lineage>
        <taxon>Eukaryota</taxon>
        <taxon>Fungi</taxon>
        <taxon>Dikarya</taxon>
        <taxon>Basidiomycota</taxon>
        <taxon>Ustilaginomycotina</taxon>
        <taxon>Exobasidiomycetes</taxon>
        <taxon>Georgefischeriales</taxon>
        <taxon>Tilletiariaceae</taxon>
        <taxon>Tilletiaria</taxon>
    </lineage>
</organism>
<accession>A0A066WQP3</accession>
<evidence type="ECO:0000256" key="4">
    <source>
        <dbReference type="SAM" id="MobiDB-lite"/>
    </source>
</evidence>
<evidence type="ECO:0000256" key="3">
    <source>
        <dbReference type="SAM" id="Coils"/>
    </source>
</evidence>
<feature type="compositionally biased region" description="Polar residues" evidence="4">
    <location>
        <begin position="94"/>
        <end position="104"/>
    </location>
</feature>
<feature type="region of interest" description="Disordered" evidence="4">
    <location>
        <begin position="86"/>
        <end position="134"/>
    </location>
</feature>
<dbReference type="InterPro" id="IPR056513">
    <property type="entry name" value="INO80F"/>
</dbReference>
<evidence type="ECO:0000259" key="5">
    <source>
        <dbReference type="Pfam" id="PF24245"/>
    </source>
</evidence>
<dbReference type="GO" id="GO:0005634">
    <property type="term" value="C:nucleus"/>
    <property type="evidence" value="ECO:0007669"/>
    <property type="project" value="UniProtKB-SubCell"/>
</dbReference>
<dbReference type="EMBL" id="JMSN01000005">
    <property type="protein sequence ID" value="KDN52955.1"/>
    <property type="molecule type" value="Genomic_DNA"/>
</dbReference>
<dbReference type="AlphaFoldDB" id="A0A066WQP3"/>
<dbReference type="GeneID" id="25263617"/>
<dbReference type="InParanoid" id="A0A066WQP3"/>
<evidence type="ECO:0000256" key="1">
    <source>
        <dbReference type="ARBA" id="ARBA00004123"/>
    </source>
</evidence>
<feature type="domain" description="INO80 complex subunit F" evidence="5">
    <location>
        <begin position="27"/>
        <end position="73"/>
    </location>
</feature>
<dbReference type="RefSeq" id="XP_013245794.1">
    <property type="nucleotide sequence ID" value="XM_013390340.1"/>
</dbReference>
<proteinExistence type="predicted"/>
<dbReference type="HOGENOM" id="CLU_1897653_0_0_1"/>